<sequence length="543" mass="59916">MAAIVVDSATIYVHHAFVEPFPTLWACFRSIKAPQCTYCSNGYPLQADMDHLSLDMGHVLVQWLCSGTYQPRMQEMPPSPSQALKTAFGVYSVARQYELRGLETLAREEISLLGSKCSVSSFIDAAQQEYPKTIGRDHWLRECATSLMKSAIKNDLSLDTQEGTDDEAEGIPAASVILMSLLKVCREMIAEVANAKPTEAQGQESDTIDSEAVATPVDEPTDIARDESTPDIACDTDSKTTIATPVEEPEPEPEPVKEGEREAADMWGFGTATDPNHAKEPEPEPAAEPELEVKVEDDGWGIGPTTSKKHLKKKKGAASIPEPELEPEPTPELEPEKKDDGNLWGFSTSISKKYKKKKVATVDPEPEPELEPEPEPEPVEQEKKDDDEIWGFATTSPKKDKKKKVKKGAVVDPGPGPEPEPVKEEKKDDDDMWAFATTTSKKYRMKKKKGAAADLEPEPTPEAEPIPEVKETEPEPVVENEWAVTPKTKKKKAVSIGSWTDVVEESKTTENEEAHVSVVAEAEVQRDPWLFWGVTKSPRQSLS</sequence>
<dbReference type="PANTHER" id="PTHR37538">
    <property type="entry name" value="BTB DOMAIN-CONTAINING PROTEIN"/>
    <property type="match status" value="1"/>
</dbReference>
<feature type="compositionally biased region" description="Acidic residues" evidence="1">
    <location>
        <begin position="364"/>
        <end position="379"/>
    </location>
</feature>
<evidence type="ECO:0000313" key="2">
    <source>
        <dbReference type="EMBL" id="KAK0622764.1"/>
    </source>
</evidence>
<evidence type="ECO:0000313" key="3">
    <source>
        <dbReference type="Proteomes" id="UP001175000"/>
    </source>
</evidence>
<feature type="compositionally biased region" description="Basic residues" evidence="1">
    <location>
        <begin position="307"/>
        <end position="316"/>
    </location>
</feature>
<feature type="region of interest" description="Disordered" evidence="1">
    <location>
        <begin position="196"/>
        <end position="489"/>
    </location>
</feature>
<organism evidence="2 3">
    <name type="scientific">Immersiella caudata</name>
    <dbReference type="NCBI Taxonomy" id="314043"/>
    <lineage>
        <taxon>Eukaryota</taxon>
        <taxon>Fungi</taxon>
        <taxon>Dikarya</taxon>
        <taxon>Ascomycota</taxon>
        <taxon>Pezizomycotina</taxon>
        <taxon>Sordariomycetes</taxon>
        <taxon>Sordariomycetidae</taxon>
        <taxon>Sordariales</taxon>
        <taxon>Lasiosphaeriaceae</taxon>
        <taxon>Immersiella</taxon>
    </lineage>
</organism>
<accession>A0AA39WW74</accession>
<gene>
    <name evidence="2" type="ORF">B0T14DRAFT_494359</name>
</gene>
<proteinExistence type="predicted"/>
<reference evidence="2" key="1">
    <citation type="submission" date="2023-06" db="EMBL/GenBank/DDBJ databases">
        <title>Genome-scale phylogeny and comparative genomics of the fungal order Sordariales.</title>
        <authorList>
            <consortium name="Lawrence Berkeley National Laboratory"/>
            <person name="Hensen N."/>
            <person name="Bonometti L."/>
            <person name="Westerberg I."/>
            <person name="Brannstrom I.O."/>
            <person name="Guillou S."/>
            <person name="Cros-Aarteil S."/>
            <person name="Calhoun S."/>
            <person name="Haridas S."/>
            <person name="Kuo A."/>
            <person name="Mondo S."/>
            <person name="Pangilinan J."/>
            <person name="Riley R."/>
            <person name="Labutti K."/>
            <person name="Andreopoulos B."/>
            <person name="Lipzen A."/>
            <person name="Chen C."/>
            <person name="Yanf M."/>
            <person name="Daum C."/>
            <person name="Ng V."/>
            <person name="Clum A."/>
            <person name="Steindorff A."/>
            <person name="Ohm R."/>
            <person name="Martin F."/>
            <person name="Silar P."/>
            <person name="Natvig D."/>
            <person name="Lalanne C."/>
            <person name="Gautier V."/>
            <person name="Ament-Velasquez S.L."/>
            <person name="Kruys A."/>
            <person name="Hutchinson M.I."/>
            <person name="Powell A.J."/>
            <person name="Barry K."/>
            <person name="Miller A.N."/>
            <person name="Grigoriev I.V."/>
            <person name="Debuchy R."/>
            <person name="Gladieux P."/>
            <person name="Thoren M.H."/>
            <person name="Johannesson H."/>
        </authorList>
    </citation>
    <scope>NUCLEOTIDE SEQUENCE</scope>
    <source>
        <strain evidence="2">CBS 606.72</strain>
    </source>
</reference>
<name>A0AA39WW74_9PEZI</name>
<dbReference type="PANTHER" id="PTHR37538:SF1">
    <property type="entry name" value="BTB DOMAIN-CONTAINING PROTEIN"/>
    <property type="match status" value="1"/>
</dbReference>
<evidence type="ECO:0000256" key="1">
    <source>
        <dbReference type="SAM" id="MobiDB-lite"/>
    </source>
</evidence>
<protein>
    <recommendedName>
        <fullName evidence="4">BTB domain-containing protein</fullName>
    </recommendedName>
</protein>
<dbReference type="EMBL" id="JAULSU010000003">
    <property type="protein sequence ID" value="KAK0622764.1"/>
    <property type="molecule type" value="Genomic_DNA"/>
</dbReference>
<keyword evidence="3" id="KW-1185">Reference proteome</keyword>
<dbReference type="Proteomes" id="UP001175000">
    <property type="component" value="Unassembled WGS sequence"/>
</dbReference>
<dbReference type="AlphaFoldDB" id="A0AA39WW74"/>
<feature type="compositionally biased region" description="Basic and acidic residues" evidence="1">
    <location>
        <begin position="254"/>
        <end position="264"/>
    </location>
</feature>
<evidence type="ECO:0008006" key="4">
    <source>
        <dbReference type="Google" id="ProtNLM"/>
    </source>
</evidence>
<feature type="compositionally biased region" description="Basic residues" evidence="1">
    <location>
        <begin position="441"/>
        <end position="450"/>
    </location>
</feature>
<comment type="caution">
    <text evidence="2">The sequence shown here is derived from an EMBL/GenBank/DDBJ whole genome shotgun (WGS) entry which is preliminary data.</text>
</comment>
<feature type="compositionally biased region" description="Acidic residues" evidence="1">
    <location>
        <begin position="323"/>
        <end position="333"/>
    </location>
</feature>